<dbReference type="InterPro" id="IPR023398">
    <property type="entry name" value="TIF_eIF4e-like"/>
</dbReference>
<dbReference type="Proteomes" id="UP000092154">
    <property type="component" value="Unassembled WGS sequence"/>
</dbReference>
<accession>A0A1B7MLJ2</accession>
<dbReference type="Gene3D" id="3.30.760.10">
    <property type="entry name" value="RNA Cap, Translation Initiation Factor Eif4e"/>
    <property type="match status" value="1"/>
</dbReference>
<reference evidence="1 2" key="1">
    <citation type="submission" date="2016-06" db="EMBL/GenBank/DDBJ databases">
        <title>Comparative genomics of the ectomycorrhizal sister species Rhizopogon vinicolor and Rhizopogon vesiculosus (Basidiomycota: Boletales) reveals a divergence of the mating type B locus.</title>
        <authorList>
            <consortium name="DOE Joint Genome Institute"/>
            <person name="Mujic A.B."/>
            <person name="Kuo A."/>
            <person name="Tritt A."/>
            <person name="Lipzen A."/>
            <person name="Chen C."/>
            <person name="Johnson J."/>
            <person name="Sharma A."/>
            <person name="Barry K."/>
            <person name="Grigoriev I.V."/>
            <person name="Spatafora J.W."/>
        </authorList>
    </citation>
    <scope>NUCLEOTIDE SEQUENCE [LARGE SCALE GENOMIC DNA]</scope>
    <source>
        <strain evidence="1 2">AM-OR11-026</strain>
    </source>
</reference>
<organism evidence="1 2">
    <name type="scientific">Rhizopogon vinicolor AM-OR11-026</name>
    <dbReference type="NCBI Taxonomy" id="1314800"/>
    <lineage>
        <taxon>Eukaryota</taxon>
        <taxon>Fungi</taxon>
        <taxon>Dikarya</taxon>
        <taxon>Basidiomycota</taxon>
        <taxon>Agaricomycotina</taxon>
        <taxon>Agaricomycetes</taxon>
        <taxon>Agaricomycetidae</taxon>
        <taxon>Boletales</taxon>
        <taxon>Suillineae</taxon>
        <taxon>Rhizopogonaceae</taxon>
        <taxon>Rhizopogon</taxon>
    </lineage>
</organism>
<sequence>METFLLFLTGKSDSESALLCCCALPLVLSFHTWPRRDYRPHNLLGNLTRNVLIYPQDGPVHESIILLHPFPCELPLPSRCRIATSLVSGSLASTCAYLTKVAMSPANETPNYQQVICLYIPDIYDKNAVMDLLNILFVGGNGIDLLRSNVLVGCCEAYASTPGPN</sequence>
<proteinExistence type="predicted"/>
<dbReference type="InParanoid" id="A0A1B7MLJ2"/>
<name>A0A1B7MLJ2_9AGAM</name>
<evidence type="ECO:0000313" key="1">
    <source>
        <dbReference type="EMBL" id="OAX33488.1"/>
    </source>
</evidence>
<dbReference type="AlphaFoldDB" id="A0A1B7MLJ2"/>
<dbReference type="STRING" id="1314800.A0A1B7MLJ2"/>
<dbReference type="OrthoDB" id="10067381at2759"/>
<dbReference type="EMBL" id="KV448760">
    <property type="protein sequence ID" value="OAX33488.1"/>
    <property type="molecule type" value="Genomic_DNA"/>
</dbReference>
<keyword evidence="2" id="KW-1185">Reference proteome</keyword>
<protein>
    <submittedName>
        <fullName evidence="1">Uncharacterized protein</fullName>
    </submittedName>
</protein>
<gene>
    <name evidence="1" type="ORF">K503DRAFT_519279</name>
</gene>
<evidence type="ECO:0000313" key="2">
    <source>
        <dbReference type="Proteomes" id="UP000092154"/>
    </source>
</evidence>